<name>A0AB39N7T6_9ACTN</name>
<dbReference type="EMBL" id="CP163432">
    <property type="protein sequence ID" value="XDQ14503.1"/>
    <property type="molecule type" value="Genomic_DNA"/>
</dbReference>
<sequence>MSTLTDLLPVRFGLFDRAPRQPKHSAPAEVERLRRKLTWADLLVKTQQVQIDDAEAKQLAAEELAVKQQADIEDLTAERDHWRDKALALQARFGPQLAAEANANRITVPAMQRIGADQDTQSIDVTTLREAAAAGRLGAVRDPGQAVTQ</sequence>
<feature type="coiled-coil region" evidence="1">
    <location>
        <begin position="65"/>
        <end position="92"/>
    </location>
</feature>
<proteinExistence type="predicted"/>
<evidence type="ECO:0000313" key="2">
    <source>
        <dbReference type="EMBL" id="XDQ14503.1"/>
    </source>
</evidence>
<dbReference type="RefSeq" id="WP_369274465.1">
    <property type="nucleotide sequence ID" value="NZ_CP163432.1"/>
</dbReference>
<accession>A0AB39N7T6</accession>
<keyword evidence="1" id="KW-0175">Coiled coil</keyword>
<gene>
    <name evidence="2" type="ORF">AB5J55_35100</name>
</gene>
<dbReference type="AlphaFoldDB" id="A0AB39N7T6"/>
<evidence type="ECO:0000256" key="1">
    <source>
        <dbReference type="SAM" id="Coils"/>
    </source>
</evidence>
<protein>
    <submittedName>
        <fullName evidence="2">Uncharacterized protein</fullName>
    </submittedName>
</protein>
<organism evidence="2">
    <name type="scientific">Streptomyces sp. R11</name>
    <dbReference type="NCBI Taxonomy" id="3238625"/>
    <lineage>
        <taxon>Bacteria</taxon>
        <taxon>Bacillati</taxon>
        <taxon>Actinomycetota</taxon>
        <taxon>Actinomycetes</taxon>
        <taxon>Kitasatosporales</taxon>
        <taxon>Streptomycetaceae</taxon>
        <taxon>Streptomyces</taxon>
    </lineage>
</organism>
<reference evidence="2" key="1">
    <citation type="submission" date="2024-07" db="EMBL/GenBank/DDBJ databases">
        <authorList>
            <person name="Yu S.T."/>
        </authorList>
    </citation>
    <scope>NUCLEOTIDE SEQUENCE</scope>
    <source>
        <strain evidence="2">R11</strain>
    </source>
</reference>